<dbReference type="OrthoDB" id="10042665at2759"/>
<dbReference type="AlphaFoldDB" id="E4ZQR1"/>
<dbReference type="InterPro" id="IPR054289">
    <property type="entry name" value="DUF7025"/>
</dbReference>
<keyword evidence="5" id="KW-1185">Reference proteome</keyword>
<dbReference type="EMBL" id="FP929116">
    <property type="protein sequence ID" value="CBX94066.1"/>
    <property type="molecule type" value="Genomic_DNA"/>
</dbReference>
<proteinExistence type="predicted"/>
<dbReference type="HOGENOM" id="CLU_004471_6_3_1"/>
<feature type="compositionally biased region" description="Acidic residues" evidence="1">
    <location>
        <begin position="127"/>
        <end position="141"/>
    </location>
</feature>
<dbReference type="GO" id="GO:0016887">
    <property type="term" value="F:ATP hydrolysis activity"/>
    <property type="evidence" value="ECO:0007669"/>
    <property type="project" value="InterPro"/>
</dbReference>
<reference evidence="5" key="1">
    <citation type="journal article" date="2011" name="Nat. Commun.">
        <title>Effector diversification within compartments of the Leptosphaeria maculans genome affected by Repeat-Induced Point mutations.</title>
        <authorList>
            <person name="Rouxel T."/>
            <person name="Grandaubert J."/>
            <person name="Hane J.K."/>
            <person name="Hoede C."/>
            <person name="van de Wouw A.P."/>
            <person name="Couloux A."/>
            <person name="Dominguez V."/>
            <person name="Anthouard V."/>
            <person name="Bally P."/>
            <person name="Bourras S."/>
            <person name="Cozijnsen A.J."/>
            <person name="Ciuffetti L.M."/>
            <person name="Degrave A."/>
            <person name="Dilmaghani A."/>
            <person name="Duret L."/>
            <person name="Fudal I."/>
            <person name="Goodwin S.B."/>
            <person name="Gout L."/>
            <person name="Glaser N."/>
            <person name="Linglin J."/>
            <person name="Kema G.H.J."/>
            <person name="Lapalu N."/>
            <person name="Lawrence C.B."/>
            <person name="May K."/>
            <person name="Meyer M."/>
            <person name="Ollivier B."/>
            <person name="Poulain J."/>
            <person name="Schoch C.L."/>
            <person name="Simon A."/>
            <person name="Spatafora J.W."/>
            <person name="Stachowiak A."/>
            <person name="Turgeon B.G."/>
            <person name="Tyler B.M."/>
            <person name="Vincent D."/>
            <person name="Weissenbach J."/>
            <person name="Amselem J."/>
            <person name="Quesneville H."/>
            <person name="Oliver R.P."/>
            <person name="Wincker P."/>
            <person name="Balesdent M.-H."/>
            <person name="Howlett B.J."/>
        </authorList>
    </citation>
    <scope>NUCLEOTIDE SEQUENCE [LARGE SCALE GENOMIC DNA]</scope>
    <source>
        <strain evidence="5">JN3 / isolate v23.1.3 / race Av1-4-5-6-7-8</strain>
    </source>
</reference>
<dbReference type="GeneID" id="13283222"/>
<dbReference type="InParanoid" id="E4ZQR1"/>
<dbReference type="InterPro" id="IPR027417">
    <property type="entry name" value="P-loop_NTPase"/>
</dbReference>
<dbReference type="InterPro" id="IPR003593">
    <property type="entry name" value="AAA+_ATPase"/>
</dbReference>
<dbReference type="OMA" id="WENQERI"/>
<sequence>MLYDVTTLLICCFGSLAVSNLPTDGVLPRLQAIRFCIKAELGRPIQIRPAFIYKESTNRSYLNNTRLPFARMSNFNFVPLPPPPPPPPIVPYHLAHLAQPCMPYATPPPQPPRRRRQRTRNNANCDNDSDGSNELAEDDNLYQEDLDEAVLKGERCDSKDMFRVPRADDPEKFHWVEEQPLQYGSTTEPGKTKKAREAFAVNVYRKYNEIKEEWYASELRLNSTLLHSVLETVLEGYPGLTQHELKSFSPPFLPFLHRWDALQGVIHDLPAHSERQRHTLLLKQTLQELLKEAFSTLANTANTGHIAFEDLQLLYTPGTIVVRQEPISAAILRSCHLRRELELPDSYELFLDVVDWNGRNCGLVTQVWKLDEYCGLRALTALAVAPLESLSNQQAIRKTLIERGRLFEKYRGQSFMAFTNHHEERVNERMIVDAKTYYKFDKTFPKYASLAEIGQLTWAQSMNRLSPGIPIHPSMIPPPPMAPMVPDTDVDEQHEPMTDEQCLLAVGTMPGFNIEKKKWEDLDITKLHDIPWSDRAFENLVLDQAEKDLILALVDREQYKVSKPFDDFIAGKGEGMIMLLCGPPGVGKTLTAETVSEHLRRPLYRLGASELGSDPRVVEAVLHRALQLCGQLGAVLLIDEADVFMGARSSFNLQRDELVATFLRLLEYYNGIMILTTNRMSNIDPAFESRIDITLNYDSLSETNRKQVWNNFLATMDPKEVDIDEYELSKLAKRDFNGRQIKSAIKTARILAAKKNEPLNARHLGVVLNLRRKAMNTMVEKGENFGGSGRVLS</sequence>
<accession>E4ZQR1</accession>
<name>E4ZQR1_LEPMJ</name>
<dbReference type="Gene3D" id="3.40.50.300">
    <property type="entry name" value="P-loop containing nucleotide triphosphate hydrolases"/>
    <property type="match status" value="1"/>
</dbReference>
<dbReference type="eggNOG" id="KOG0726">
    <property type="taxonomic scope" value="Eukaryota"/>
</dbReference>
<dbReference type="VEuPathDB" id="FungiDB:LEMA_P037400.1"/>
<feature type="signal peptide" evidence="2">
    <location>
        <begin position="1"/>
        <end position="17"/>
    </location>
</feature>
<dbReference type="GO" id="GO:0005524">
    <property type="term" value="F:ATP binding"/>
    <property type="evidence" value="ECO:0007669"/>
    <property type="project" value="InterPro"/>
</dbReference>
<evidence type="ECO:0000256" key="1">
    <source>
        <dbReference type="SAM" id="MobiDB-lite"/>
    </source>
</evidence>
<dbReference type="STRING" id="985895.E4ZQR1"/>
<dbReference type="InterPro" id="IPR003959">
    <property type="entry name" value="ATPase_AAA_core"/>
</dbReference>
<feature type="region of interest" description="Disordered" evidence="1">
    <location>
        <begin position="101"/>
        <end position="141"/>
    </location>
</feature>
<dbReference type="Proteomes" id="UP000002668">
    <property type="component" value="Genome"/>
</dbReference>
<gene>
    <name evidence="4" type="ORF">LEMA_P037400.1</name>
</gene>
<dbReference type="SUPFAM" id="SSF52540">
    <property type="entry name" value="P-loop containing nucleoside triphosphate hydrolases"/>
    <property type="match status" value="1"/>
</dbReference>
<protein>
    <recommendedName>
        <fullName evidence="3">AAA+ ATPase domain-containing protein</fullName>
    </recommendedName>
</protein>
<dbReference type="Pfam" id="PF22942">
    <property type="entry name" value="DUF7025"/>
    <property type="match status" value="1"/>
</dbReference>
<feature type="chain" id="PRO_5003194401" description="AAA+ ATPase domain-containing protein" evidence="2">
    <location>
        <begin position="18"/>
        <end position="793"/>
    </location>
</feature>
<dbReference type="PANTHER" id="PTHR46411">
    <property type="entry name" value="FAMILY ATPASE, PUTATIVE-RELATED"/>
    <property type="match status" value="1"/>
</dbReference>
<dbReference type="SMART" id="SM00382">
    <property type="entry name" value="AAA"/>
    <property type="match status" value="1"/>
</dbReference>
<dbReference type="Pfam" id="PF00004">
    <property type="entry name" value="AAA"/>
    <property type="match status" value="1"/>
</dbReference>
<evidence type="ECO:0000259" key="3">
    <source>
        <dbReference type="SMART" id="SM00382"/>
    </source>
</evidence>
<dbReference type="PANTHER" id="PTHR46411:SF3">
    <property type="entry name" value="AAA+ ATPASE DOMAIN-CONTAINING PROTEIN"/>
    <property type="match status" value="1"/>
</dbReference>
<evidence type="ECO:0000313" key="5">
    <source>
        <dbReference type="Proteomes" id="UP000002668"/>
    </source>
</evidence>
<evidence type="ECO:0000256" key="2">
    <source>
        <dbReference type="SAM" id="SignalP"/>
    </source>
</evidence>
<organism evidence="5">
    <name type="scientific">Leptosphaeria maculans (strain JN3 / isolate v23.1.3 / race Av1-4-5-6-7-8)</name>
    <name type="common">Blackleg fungus</name>
    <name type="synonym">Phoma lingam</name>
    <dbReference type="NCBI Taxonomy" id="985895"/>
    <lineage>
        <taxon>Eukaryota</taxon>
        <taxon>Fungi</taxon>
        <taxon>Dikarya</taxon>
        <taxon>Ascomycota</taxon>
        <taxon>Pezizomycotina</taxon>
        <taxon>Dothideomycetes</taxon>
        <taxon>Pleosporomycetidae</taxon>
        <taxon>Pleosporales</taxon>
        <taxon>Pleosporineae</taxon>
        <taxon>Leptosphaeriaceae</taxon>
        <taxon>Plenodomus</taxon>
        <taxon>Plenodomus lingam/Leptosphaeria maculans species complex</taxon>
    </lineage>
</organism>
<dbReference type="CDD" id="cd19481">
    <property type="entry name" value="RecA-like_protease"/>
    <property type="match status" value="1"/>
</dbReference>
<evidence type="ECO:0000313" key="4">
    <source>
        <dbReference type="EMBL" id="CBX94066.1"/>
    </source>
</evidence>
<feature type="domain" description="AAA+ ATPase" evidence="3">
    <location>
        <begin position="574"/>
        <end position="698"/>
    </location>
</feature>
<keyword evidence="2" id="KW-0732">Signal</keyword>